<evidence type="ECO:0000313" key="4">
    <source>
        <dbReference type="Proteomes" id="UP000060487"/>
    </source>
</evidence>
<sequence length="154" mass="17675">MLALSRNIFPALLFSIAVCACSSGQLEYTRVEDHDGAIAIPLKAVNNGDVHFFTYKYSGTNINFFVRMDGKGSLHTHFDACLTCFRFRKGYVVEGVEIVCRECKRKFMLKDEKWSNQDTCIPIDIDSEITKDTLVIKKETIIKGERYFTRRTNQ</sequence>
<evidence type="ECO:0000313" key="3">
    <source>
        <dbReference type="EMBL" id="KWT93570.1"/>
    </source>
</evidence>
<accession>A0ABR5SJ58</accession>
<reference evidence="3 4" key="1">
    <citation type="submission" date="2015-11" db="EMBL/GenBank/DDBJ databases">
        <authorList>
            <person name="Lin W."/>
        </authorList>
    </citation>
    <scope>NUCLEOTIDE SEQUENCE [LARGE SCALE GENOMIC DNA]</scope>
    <source>
        <strain evidence="3 4">HCH-1</strain>
    </source>
</reference>
<comment type="caution">
    <text evidence="3">The sequence shown here is derived from an EMBL/GenBank/DDBJ whole genome shotgun (WGS) entry which is preliminary data.</text>
</comment>
<organism evidence="3 4">
    <name type="scientific">Candidatus Magnetominusculus xianensis</name>
    <dbReference type="NCBI Taxonomy" id="1748249"/>
    <lineage>
        <taxon>Bacteria</taxon>
        <taxon>Pseudomonadati</taxon>
        <taxon>Nitrospirota</taxon>
        <taxon>Nitrospiria</taxon>
        <taxon>Nitrospirales</taxon>
        <taxon>Nitrospiraceae</taxon>
        <taxon>Candidatus Magnetominusculus</taxon>
    </lineage>
</organism>
<evidence type="ECO:0000256" key="1">
    <source>
        <dbReference type="SAM" id="SignalP"/>
    </source>
</evidence>
<name>A0ABR5SJ58_9BACT</name>
<dbReference type="Pfam" id="PF10080">
    <property type="entry name" value="FtrD-like"/>
    <property type="match status" value="1"/>
</dbReference>
<protein>
    <submittedName>
        <fullName evidence="3">Membrane protein</fullName>
    </submittedName>
</protein>
<dbReference type="Proteomes" id="UP000060487">
    <property type="component" value="Unassembled WGS sequence"/>
</dbReference>
<dbReference type="InterPro" id="IPR018758">
    <property type="entry name" value="FtrD-like"/>
</dbReference>
<keyword evidence="1" id="KW-0732">Signal</keyword>
<feature type="signal peptide" evidence="1">
    <location>
        <begin position="1"/>
        <end position="20"/>
    </location>
</feature>
<feature type="domain" description="Membrane iron-sulfur containing protein FtrD-like" evidence="2">
    <location>
        <begin position="45"/>
        <end position="148"/>
    </location>
</feature>
<evidence type="ECO:0000259" key="2">
    <source>
        <dbReference type="Pfam" id="PF10080"/>
    </source>
</evidence>
<keyword evidence="4" id="KW-1185">Reference proteome</keyword>
<feature type="chain" id="PRO_5046618303" evidence="1">
    <location>
        <begin position="21"/>
        <end position="154"/>
    </location>
</feature>
<proteinExistence type="predicted"/>
<dbReference type="PROSITE" id="PS51257">
    <property type="entry name" value="PROKAR_LIPOPROTEIN"/>
    <property type="match status" value="1"/>
</dbReference>
<dbReference type="RefSeq" id="WP_085050828.1">
    <property type="nucleotide sequence ID" value="NZ_LNQR01000008.1"/>
</dbReference>
<dbReference type="EMBL" id="LNQR01000008">
    <property type="protein sequence ID" value="KWT93570.1"/>
    <property type="molecule type" value="Genomic_DNA"/>
</dbReference>
<gene>
    <name evidence="3" type="ORF">ASN18_0293</name>
</gene>